<dbReference type="PROSITE" id="PS00856">
    <property type="entry name" value="GUANYLATE_KINASE_1"/>
    <property type="match status" value="1"/>
</dbReference>
<organism evidence="15 16">
    <name type="scientific">Aeoliella straminimaris</name>
    <dbReference type="NCBI Taxonomy" id="2954799"/>
    <lineage>
        <taxon>Bacteria</taxon>
        <taxon>Pseudomonadati</taxon>
        <taxon>Planctomycetota</taxon>
        <taxon>Planctomycetia</taxon>
        <taxon>Pirellulales</taxon>
        <taxon>Lacipirellulaceae</taxon>
        <taxon>Aeoliella</taxon>
    </lineage>
</organism>
<evidence type="ECO:0000256" key="11">
    <source>
        <dbReference type="ARBA" id="ARBA00030128"/>
    </source>
</evidence>
<reference evidence="15" key="1">
    <citation type="submission" date="2022-06" db="EMBL/GenBank/DDBJ databases">
        <title>Aeoliella straminimaris, a novel planctomycete from sediments.</title>
        <authorList>
            <person name="Vitorino I.R."/>
            <person name="Lage O.M."/>
        </authorList>
    </citation>
    <scope>NUCLEOTIDE SEQUENCE</scope>
    <source>
        <strain evidence="15">ICT_H6.2</strain>
    </source>
</reference>
<comment type="similarity">
    <text evidence="3 13">Belongs to the guanylate kinase family.</text>
</comment>
<evidence type="ECO:0000256" key="8">
    <source>
        <dbReference type="ARBA" id="ARBA00022741"/>
    </source>
</evidence>
<dbReference type="AlphaFoldDB" id="A0A9X2F808"/>
<dbReference type="PROSITE" id="PS50052">
    <property type="entry name" value="GUANYLATE_KINASE_2"/>
    <property type="match status" value="1"/>
</dbReference>
<dbReference type="EMBL" id="JAMXLR010000023">
    <property type="protein sequence ID" value="MCO6043368.1"/>
    <property type="molecule type" value="Genomic_DNA"/>
</dbReference>
<dbReference type="NCBIfam" id="TIGR03263">
    <property type="entry name" value="guanyl_kin"/>
    <property type="match status" value="1"/>
</dbReference>
<dbReference type="Pfam" id="PF00625">
    <property type="entry name" value="Guanylate_kin"/>
    <property type="match status" value="1"/>
</dbReference>
<protein>
    <recommendedName>
        <fullName evidence="5 13">Guanylate kinase</fullName>
        <ecNumber evidence="4 13">2.7.4.8</ecNumber>
    </recommendedName>
    <alternativeName>
        <fullName evidence="11 13">GMP kinase</fullName>
    </alternativeName>
</protein>
<evidence type="ECO:0000256" key="3">
    <source>
        <dbReference type="ARBA" id="ARBA00005790"/>
    </source>
</evidence>
<comment type="function">
    <text evidence="1 13">Essential for recycling GMP and indirectly, cGMP.</text>
</comment>
<dbReference type="GO" id="GO:0004385">
    <property type="term" value="F:GMP kinase activity"/>
    <property type="evidence" value="ECO:0007669"/>
    <property type="project" value="UniProtKB-UniRule"/>
</dbReference>
<evidence type="ECO:0000256" key="5">
    <source>
        <dbReference type="ARBA" id="ARBA00016296"/>
    </source>
</evidence>
<dbReference type="InterPro" id="IPR017665">
    <property type="entry name" value="Guanylate_kinase"/>
</dbReference>
<dbReference type="CDD" id="cd00071">
    <property type="entry name" value="GMPK"/>
    <property type="match status" value="1"/>
</dbReference>
<dbReference type="InterPro" id="IPR008144">
    <property type="entry name" value="Guanylate_kin-like_dom"/>
</dbReference>
<evidence type="ECO:0000256" key="12">
    <source>
        <dbReference type="ARBA" id="ARBA00048594"/>
    </source>
</evidence>
<dbReference type="RefSeq" id="WP_252851475.1">
    <property type="nucleotide sequence ID" value="NZ_JAMXLR010000023.1"/>
</dbReference>
<keyword evidence="9 13" id="KW-0418">Kinase</keyword>
<dbReference type="Gene3D" id="3.30.63.10">
    <property type="entry name" value="Guanylate Kinase phosphate binding domain"/>
    <property type="match status" value="1"/>
</dbReference>
<comment type="catalytic activity">
    <reaction evidence="12 13">
        <text>GMP + ATP = GDP + ADP</text>
        <dbReference type="Rhea" id="RHEA:20780"/>
        <dbReference type="ChEBI" id="CHEBI:30616"/>
        <dbReference type="ChEBI" id="CHEBI:58115"/>
        <dbReference type="ChEBI" id="CHEBI:58189"/>
        <dbReference type="ChEBI" id="CHEBI:456216"/>
        <dbReference type="EC" id="2.7.4.8"/>
    </reaction>
</comment>
<comment type="caution">
    <text evidence="15">The sequence shown here is derived from an EMBL/GenBank/DDBJ whole genome shotgun (WGS) entry which is preliminary data.</text>
</comment>
<evidence type="ECO:0000313" key="15">
    <source>
        <dbReference type="EMBL" id="MCO6043368.1"/>
    </source>
</evidence>
<dbReference type="SUPFAM" id="SSF52540">
    <property type="entry name" value="P-loop containing nucleoside triphosphate hydrolases"/>
    <property type="match status" value="1"/>
</dbReference>
<dbReference type="HAMAP" id="MF_00328">
    <property type="entry name" value="Guanylate_kinase"/>
    <property type="match status" value="1"/>
</dbReference>
<dbReference type="PANTHER" id="PTHR23117:SF13">
    <property type="entry name" value="GUANYLATE KINASE"/>
    <property type="match status" value="1"/>
</dbReference>
<evidence type="ECO:0000256" key="13">
    <source>
        <dbReference type="HAMAP-Rule" id="MF_00328"/>
    </source>
</evidence>
<keyword evidence="10 13" id="KW-0067">ATP-binding</keyword>
<dbReference type="PANTHER" id="PTHR23117">
    <property type="entry name" value="GUANYLATE KINASE-RELATED"/>
    <property type="match status" value="1"/>
</dbReference>
<keyword evidence="8 13" id="KW-0547">Nucleotide-binding</keyword>
<feature type="binding site" evidence="13">
    <location>
        <begin position="16"/>
        <end position="23"/>
    </location>
    <ligand>
        <name>ATP</name>
        <dbReference type="ChEBI" id="CHEBI:30616"/>
    </ligand>
</feature>
<dbReference type="GO" id="GO:0005829">
    <property type="term" value="C:cytosol"/>
    <property type="evidence" value="ECO:0007669"/>
    <property type="project" value="TreeGrafter"/>
</dbReference>
<sequence>MTPAADQQGRLVIISGPSGVGKSTIVAGLIQRLSPKIRLSVSATTREPRPGEVNGRQYHFLSPEEFAARREAGEFLECMEVFGRGHWYGTLFDEVRPSLAAGQWVILEIDVDGARKAREQFPQAVTIFITVESDQELEQRLRSRKTDTEEAILRRLDVARHEMDQANTYKYRVVNDKVESTIDQIANILTQEGLEV</sequence>
<comment type="subcellular location">
    <subcellularLocation>
        <location evidence="2 13">Cytoplasm</location>
    </subcellularLocation>
</comment>
<accession>A0A9X2F808</accession>
<dbReference type="FunFam" id="3.30.63.10:FF:000005">
    <property type="entry name" value="Guanylate kinase"/>
    <property type="match status" value="1"/>
</dbReference>
<evidence type="ECO:0000256" key="4">
    <source>
        <dbReference type="ARBA" id="ARBA00012961"/>
    </source>
</evidence>
<evidence type="ECO:0000256" key="9">
    <source>
        <dbReference type="ARBA" id="ARBA00022777"/>
    </source>
</evidence>
<dbReference type="Proteomes" id="UP001155241">
    <property type="component" value="Unassembled WGS sequence"/>
</dbReference>
<dbReference type="SMART" id="SM00072">
    <property type="entry name" value="GuKc"/>
    <property type="match status" value="1"/>
</dbReference>
<keyword evidence="6 13" id="KW-0963">Cytoplasm</keyword>
<keyword evidence="16" id="KW-1185">Reference proteome</keyword>
<evidence type="ECO:0000256" key="1">
    <source>
        <dbReference type="ARBA" id="ARBA00003531"/>
    </source>
</evidence>
<evidence type="ECO:0000259" key="14">
    <source>
        <dbReference type="PROSITE" id="PS50052"/>
    </source>
</evidence>
<evidence type="ECO:0000256" key="2">
    <source>
        <dbReference type="ARBA" id="ARBA00004496"/>
    </source>
</evidence>
<dbReference type="GO" id="GO:0005524">
    <property type="term" value="F:ATP binding"/>
    <property type="evidence" value="ECO:0007669"/>
    <property type="project" value="UniProtKB-UniRule"/>
</dbReference>
<proteinExistence type="inferred from homology"/>
<dbReference type="InterPro" id="IPR027417">
    <property type="entry name" value="P-loop_NTPase"/>
</dbReference>
<dbReference type="Gene3D" id="3.40.50.300">
    <property type="entry name" value="P-loop containing nucleotide triphosphate hydrolases"/>
    <property type="match status" value="1"/>
</dbReference>
<dbReference type="InterPro" id="IPR020590">
    <property type="entry name" value="Guanylate_kinase_CS"/>
</dbReference>
<evidence type="ECO:0000256" key="6">
    <source>
        <dbReference type="ARBA" id="ARBA00022490"/>
    </source>
</evidence>
<gene>
    <name evidence="13 15" type="primary">gmk</name>
    <name evidence="15" type="ORF">NG895_05565</name>
</gene>
<keyword evidence="7 13" id="KW-0808">Transferase</keyword>
<dbReference type="EC" id="2.7.4.8" evidence="4 13"/>
<evidence type="ECO:0000256" key="10">
    <source>
        <dbReference type="ARBA" id="ARBA00022840"/>
    </source>
</evidence>
<evidence type="ECO:0000313" key="16">
    <source>
        <dbReference type="Proteomes" id="UP001155241"/>
    </source>
</evidence>
<feature type="domain" description="Guanylate kinase-like" evidence="14">
    <location>
        <begin position="9"/>
        <end position="190"/>
    </location>
</feature>
<name>A0A9X2F808_9BACT</name>
<evidence type="ECO:0000256" key="7">
    <source>
        <dbReference type="ARBA" id="ARBA00022679"/>
    </source>
</evidence>
<dbReference type="InterPro" id="IPR008145">
    <property type="entry name" value="GK/Ca_channel_bsu"/>
</dbReference>